<dbReference type="OrthoDB" id="1731161at2759"/>
<comment type="caution">
    <text evidence="2">The sequence shown here is derived from an EMBL/GenBank/DDBJ whole genome shotgun (WGS) entry which is preliminary data.</text>
</comment>
<evidence type="ECO:0000256" key="1">
    <source>
        <dbReference type="SAM" id="MobiDB-lite"/>
    </source>
</evidence>
<dbReference type="EMBL" id="JAAIUW010000013">
    <property type="protein sequence ID" value="KAF7803482.1"/>
    <property type="molecule type" value="Genomic_DNA"/>
</dbReference>
<dbReference type="SUPFAM" id="SSF56112">
    <property type="entry name" value="Protein kinase-like (PK-like)"/>
    <property type="match status" value="1"/>
</dbReference>
<name>A0A834VZL9_9FABA</name>
<feature type="region of interest" description="Disordered" evidence="1">
    <location>
        <begin position="1"/>
        <end position="24"/>
    </location>
</feature>
<dbReference type="AlphaFoldDB" id="A0A834VZL9"/>
<dbReference type="Gene3D" id="3.30.200.20">
    <property type="entry name" value="Phosphorylase Kinase, domain 1"/>
    <property type="match status" value="1"/>
</dbReference>
<proteinExistence type="predicted"/>
<organism evidence="2 3">
    <name type="scientific">Senna tora</name>
    <dbReference type="NCBI Taxonomy" id="362788"/>
    <lineage>
        <taxon>Eukaryota</taxon>
        <taxon>Viridiplantae</taxon>
        <taxon>Streptophyta</taxon>
        <taxon>Embryophyta</taxon>
        <taxon>Tracheophyta</taxon>
        <taxon>Spermatophyta</taxon>
        <taxon>Magnoliopsida</taxon>
        <taxon>eudicotyledons</taxon>
        <taxon>Gunneridae</taxon>
        <taxon>Pentapetalae</taxon>
        <taxon>rosids</taxon>
        <taxon>fabids</taxon>
        <taxon>Fabales</taxon>
        <taxon>Fabaceae</taxon>
        <taxon>Caesalpinioideae</taxon>
        <taxon>Cassia clade</taxon>
        <taxon>Senna</taxon>
    </lineage>
</organism>
<sequence length="99" mass="11158">MSCGCFGASTTKRKRSSTDNSHDIDDNALDNVKSFSDKELRLATDNYDSRNKIGRGGFGTVYQEYCCLQTPFSILSFTLNIIFKVPFVMQVPNWDDLSI</sequence>
<evidence type="ECO:0000313" key="3">
    <source>
        <dbReference type="Proteomes" id="UP000634136"/>
    </source>
</evidence>
<gene>
    <name evidence="2" type="ORF">G2W53_042593</name>
</gene>
<keyword evidence="2" id="KW-0808">Transferase</keyword>
<dbReference type="Proteomes" id="UP000634136">
    <property type="component" value="Unassembled WGS sequence"/>
</dbReference>
<dbReference type="InterPro" id="IPR011009">
    <property type="entry name" value="Kinase-like_dom_sf"/>
</dbReference>
<reference evidence="2" key="1">
    <citation type="submission" date="2020-09" db="EMBL/GenBank/DDBJ databases">
        <title>Genome-Enabled Discovery of Anthraquinone Biosynthesis in Senna tora.</title>
        <authorList>
            <person name="Kang S.-H."/>
            <person name="Pandey R.P."/>
            <person name="Lee C.-M."/>
            <person name="Sim J.-S."/>
            <person name="Jeong J.-T."/>
            <person name="Choi B.-S."/>
            <person name="Jung M."/>
            <person name="Ginzburg D."/>
            <person name="Zhao K."/>
            <person name="Won S.Y."/>
            <person name="Oh T.-J."/>
            <person name="Yu Y."/>
            <person name="Kim N.-H."/>
            <person name="Lee O.R."/>
            <person name="Lee T.-H."/>
            <person name="Bashyal P."/>
            <person name="Kim T.-S."/>
            <person name="Lee W.-H."/>
            <person name="Kawkins C."/>
            <person name="Kim C.-K."/>
            <person name="Kim J.S."/>
            <person name="Ahn B.O."/>
            <person name="Rhee S.Y."/>
            <person name="Sohng J.K."/>
        </authorList>
    </citation>
    <scope>NUCLEOTIDE SEQUENCE</scope>
    <source>
        <tissue evidence="2">Leaf</tissue>
    </source>
</reference>
<protein>
    <submittedName>
        <fullName evidence="2">Putative serine/threonine-protein kinase</fullName>
    </submittedName>
</protein>
<keyword evidence="2" id="KW-0418">Kinase</keyword>
<evidence type="ECO:0000313" key="2">
    <source>
        <dbReference type="EMBL" id="KAF7803482.1"/>
    </source>
</evidence>
<dbReference type="GO" id="GO:0016301">
    <property type="term" value="F:kinase activity"/>
    <property type="evidence" value="ECO:0007669"/>
    <property type="project" value="UniProtKB-KW"/>
</dbReference>
<keyword evidence="3" id="KW-1185">Reference proteome</keyword>
<accession>A0A834VZL9</accession>